<gene>
    <name evidence="2" type="ORF">LTR16_001089</name>
</gene>
<evidence type="ECO:0000313" key="2">
    <source>
        <dbReference type="EMBL" id="KAK5257284.1"/>
    </source>
</evidence>
<reference evidence="2 3" key="1">
    <citation type="submission" date="2023-08" db="EMBL/GenBank/DDBJ databases">
        <title>Black Yeasts Isolated from many extreme environments.</title>
        <authorList>
            <person name="Coleine C."/>
            <person name="Stajich J.E."/>
            <person name="Selbmann L."/>
        </authorList>
    </citation>
    <scope>NUCLEOTIDE SEQUENCE [LARGE SCALE GENOMIC DNA]</scope>
    <source>
        <strain evidence="2 3">CCFEE 536</strain>
    </source>
</reference>
<proteinExistence type="predicted"/>
<keyword evidence="3" id="KW-1185">Reference proteome</keyword>
<feature type="compositionally biased region" description="Basic and acidic residues" evidence="1">
    <location>
        <begin position="149"/>
        <end position="168"/>
    </location>
</feature>
<name>A0ABR0M193_9PEZI</name>
<evidence type="ECO:0008006" key="4">
    <source>
        <dbReference type="Google" id="ProtNLM"/>
    </source>
</evidence>
<accession>A0ABR0M193</accession>
<organism evidence="2 3">
    <name type="scientific">Cryomyces antarcticus</name>
    <dbReference type="NCBI Taxonomy" id="329879"/>
    <lineage>
        <taxon>Eukaryota</taxon>
        <taxon>Fungi</taxon>
        <taxon>Dikarya</taxon>
        <taxon>Ascomycota</taxon>
        <taxon>Pezizomycotina</taxon>
        <taxon>Dothideomycetes</taxon>
        <taxon>Dothideomycetes incertae sedis</taxon>
        <taxon>Cryomyces</taxon>
    </lineage>
</organism>
<evidence type="ECO:0000256" key="1">
    <source>
        <dbReference type="SAM" id="MobiDB-lite"/>
    </source>
</evidence>
<dbReference type="EMBL" id="JAVRRA010008254">
    <property type="protein sequence ID" value="KAK5257284.1"/>
    <property type="molecule type" value="Genomic_DNA"/>
</dbReference>
<sequence length="182" mass="20071">METETALATAPVKADTSTPAPIVEAPWGEEQYVAALARLERLQDQLTALRSTLPSLVQSLSVPQQSPEAVFRTWKKDASIAVEALRTFRAEWEGRRTRTVMDKVKENEKEQADMSMAWEVGAYGWNEKAAALGGLDVTVKEIDEEDTEDTKADKKNGGVQDDFIKDLKDENRGANGAVMVTT</sequence>
<evidence type="ECO:0000313" key="3">
    <source>
        <dbReference type="Proteomes" id="UP001357485"/>
    </source>
</evidence>
<feature type="region of interest" description="Disordered" evidence="1">
    <location>
        <begin position="144"/>
        <end position="168"/>
    </location>
</feature>
<feature type="region of interest" description="Disordered" evidence="1">
    <location>
        <begin position="1"/>
        <end position="22"/>
    </location>
</feature>
<comment type="caution">
    <text evidence="2">The sequence shown here is derived from an EMBL/GenBank/DDBJ whole genome shotgun (WGS) entry which is preliminary data.</text>
</comment>
<protein>
    <recommendedName>
        <fullName evidence="4">Mediator complex subunit 11</fullName>
    </recommendedName>
</protein>
<dbReference type="Proteomes" id="UP001357485">
    <property type="component" value="Unassembled WGS sequence"/>
</dbReference>